<dbReference type="InterPro" id="IPR039391">
    <property type="entry name" value="Phytocyanin-like"/>
</dbReference>
<evidence type="ECO:0000259" key="9">
    <source>
        <dbReference type="PROSITE" id="PS51485"/>
    </source>
</evidence>
<keyword evidence="3" id="KW-0249">Electron transport</keyword>
<evidence type="ECO:0000313" key="10">
    <source>
        <dbReference type="EMBL" id="OIW00989.1"/>
    </source>
</evidence>
<dbReference type="EMBL" id="CM007372">
    <property type="protein sequence ID" value="OIW00989.1"/>
    <property type="molecule type" value="Genomic_DNA"/>
</dbReference>
<name>A0A1J7HGX7_LUPAN</name>
<dbReference type="Gramene" id="OIW00989">
    <property type="protein sequence ID" value="OIW00989"/>
    <property type="gene ID" value="TanjilG_16238"/>
</dbReference>
<feature type="region of interest" description="Disordered" evidence="6">
    <location>
        <begin position="123"/>
        <end position="163"/>
    </location>
</feature>
<evidence type="ECO:0000256" key="5">
    <source>
        <dbReference type="ARBA" id="ARBA00023180"/>
    </source>
</evidence>
<keyword evidence="11" id="KW-1185">Reference proteome</keyword>
<reference evidence="10 11" key="1">
    <citation type="journal article" date="2017" name="Plant Biotechnol. J.">
        <title>A comprehensive draft genome sequence for lupin (Lupinus angustifolius), an emerging health food: insights into plant-microbe interactions and legume evolution.</title>
        <authorList>
            <person name="Hane J.K."/>
            <person name="Ming Y."/>
            <person name="Kamphuis L.G."/>
            <person name="Nelson M.N."/>
            <person name="Garg G."/>
            <person name="Atkins C.A."/>
            <person name="Bayer P.E."/>
            <person name="Bravo A."/>
            <person name="Bringans S."/>
            <person name="Cannon S."/>
            <person name="Edwards D."/>
            <person name="Foley R."/>
            <person name="Gao L.L."/>
            <person name="Harrison M.J."/>
            <person name="Huang W."/>
            <person name="Hurgobin B."/>
            <person name="Li S."/>
            <person name="Liu C.W."/>
            <person name="McGrath A."/>
            <person name="Morahan G."/>
            <person name="Murray J."/>
            <person name="Weller J."/>
            <person name="Jian J."/>
            <person name="Singh K.B."/>
        </authorList>
    </citation>
    <scope>NUCLEOTIDE SEQUENCE [LARGE SCALE GENOMIC DNA]</scope>
    <source>
        <strain evidence="11">cv. Tanjil</strain>
        <tissue evidence="10">Whole plant</tissue>
    </source>
</reference>
<evidence type="ECO:0000256" key="7">
    <source>
        <dbReference type="SAM" id="Phobius"/>
    </source>
</evidence>
<feature type="chain" id="PRO_5013312447" description="Phytocyanin domain-containing protein" evidence="8">
    <location>
        <begin position="22"/>
        <end position="190"/>
    </location>
</feature>
<dbReference type="AlphaFoldDB" id="A0A1J7HGX7"/>
<dbReference type="OrthoDB" id="686200at2759"/>
<evidence type="ECO:0000256" key="1">
    <source>
        <dbReference type="ARBA" id="ARBA00022448"/>
    </source>
</evidence>
<evidence type="ECO:0000256" key="2">
    <source>
        <dbReference type="ARBA" id="ARBA00022723"/>
    </source>
</evidence>
<accession>A0A1J7HGX7</accession>
<protein>
    <recommendedName>
        <fullName evidence="9">Phytocyanin domain-containing protein</fullName>
    </recommendedName>
</protein>
<dbReference type="CDD" id="cd04216">
    <property type="entry name" value="Phytocyanin"/>
    <property type="match status" value="1"/>
</dbReference>
<feature type="domain" description="Phytocyanin" evidence="9">
    <location>
        <begin position="22"/>
        <end position="120"/>
    </location>
</feature>
<keyword evidence="8" id="KW-0732">Signal</keyword>
<gene>
    <name evidence="10" type="ORF">TanjilG_16238</name>
</gene>
<sequence>MARTLVVSLLVMFLASETVFGVDHIVGGSGGWALGNDYSTWASGETFTVGDNLVFNYDSTHQVDQVDASSYKSCSASNSIKNYNDGNSKVPLTTSGTLYFICPTTGHCAGGMKLQLNVVAATSTTTPSGGSPPTTPSSGTTPTPSTPSESGTPPPATPSTKANGAVRVSSGVSHLIGSLFVAAIVFSFMG</sequence>
<feature type="transmembrane region" description="Helical" evidence="7">
    <location>
        <begin position="171"/>
        <end position="189"/>
    </location>
</feature>
<keyword evidence="1" id="KW-0813">Transport</keyword>
<keyword evidence="7" id="KW-1133">Transmembrane helix</keyword>
<proteinExistence type="predicted"/>
<dbReference type="KEGG" id="lang:109362553"/>
<keyword evidence="7" id="KW-0472">Membrane</keyword>
<keyword evidence="7" id="KW-0812">Transmembrane</keyword>
<dbReference type="PROSITE" id="PS51485">
    <property type="entry name" value="PHYTOCYANIN"/>
    <property type="match status" value="1"/>
</dbReference>
<feature type="signal peptide" evidence="8">
    <location>
        <begin position="1"/>
        <end position="21"/>
    </location>
</feature>
<keyword evidence="2" id="KW-0479">Metal-binding</keyword>
<dbReference type="GO" id="GO:0005886">
    <property type="term" value="C:plasma membrane"/>
    <property type="evidence" value="ECO:0007669"/>
    <property type="project" value="TreeGrafter"/>
</dbReference>
<organism evidence="10 11">
    <name type="scientific">Lupinus angustifolius</name>
    <name type="common">Narrow-leaved blue lupine</name>
    <dbReference type="NCBI Taxonomy" id="3871"/>
    <lineage>
        <taxon>Eukaryota</taxon>
        <taxon>Viridiplantae</taxon>
        <taxon>Streptophyta</taxon>
        <taxon>Embryophyta</taxon>
        <taxon>Tracheophyta</taxon>
        <taxon>Spermatophyta</taxon>
        <taxon>Magnoliopsida</taxon>
        <taxon>eudicotyledons</taxon>
        <taxon>Gunneridae</taxon>
        <taxon>Pentapetalae</taxon>
        <taxon>rosids</taxon>
        <taxon>fabids</taxon>
        <taxon>Fabales</taxon>
        <taxon>Fabaceae</taxon>
        <taxon>Papilionoideae</taxon>
        <taxon>50 kb inversion clade</taxon>
        <taxon>genistoids sensu lato</taxon>
        <taxon>core genistoids</taxon>
        <taxon>Genisteae</taxon>
        <taxon>Lupinus</taxon>
    </lineage>
</organism>
<dbReference type="InterPro" id="IPR003245">
    <property type="entry name" value="Phytocyanin_dom"/>
</dbReference>
<dbReference type="SUPFAM" id="SSF49503">
    <property type="entry name" value="Cupredoxins"/>
    <property type="match status" value="1"/>
</dbReference>
<dbReference type="Gene3D" id="2.60.40.420">
    <property type="entry name" value="Cupredoxins - blue copper proteins"/>
    <property type="match status" value="1"/>
</dbReference>
<evidence type="ECO:0000256" key="6">
    <source>
        <dbReference type="SAM" id="MobiDB-lite"/>
    </source>
</evidence>
<keyword evidence="4" id="KW-0186">Copper</keyword>
<dbReference type="PANTHER" id="PTHR33021:SF350">
    <property type="entry name" value="UCLACYANIN-2"/>
    <property type="match status" value="1"/>
</dbReference>
<evidence type="ECO:0000256" key="8">
    <source>
        <dbReference type="SAM" id="SignalP"/>
    </source>
</evidence>
<dbReference type="GO" id="GO:0046872">
    <property type="term" value="F:metal ion binding"/>
    <property type="evidence" value="ECO:0007669"/>
    <property type="project" value="UniProtKB-KW"/>
</dbReference>
<dbReference type="FunFam" id="2.60.40.420:FF:000003">
    <property type="entry name" value="Blue copper"/>
    <property type="match status" value="1"/>
</dbReference>
<dbReference type="OMA" id="WYFICPT"/>
<evidence type="ECO:0000256" key="4">
    <source>
        <dbReference type="ARBA" id="ARBA00023008"/>
    </source>
</evidence>
<evidence type="ECO:0000256" key="3">
    <source>
        <dbReference type="ARBA" id="ARBA00022982"/>
    </source>
</evidence>
<dbReference type="Proteomes" id="UP000188354">
    <property type="component" value="Chromosome LG12"/>
</dbReference>
<dbReference type="InterPro" id="IPR008972">
    <property type="entry name" value="Cupredoxin"/>
</dbReference>
<dbReference type="PANTHER" id="PTHR33021">
    <property type="entry name" value="BLUE COPPER PROTEIN"/>
    <property type="match status" value="1"/>
</dbReference>
<dbReference type="STRING" id="3871.A0A1J7HGX7"/>
<dbReference type="Pfam" id="PF02298">
    <property type="entry name" value="Cu_bind_like"/>
    <property type="match status" value="1"/>
</dbReference>
<feature type="compositionally biased region" description="Low complexity" evidence="6">
    <location>
        <begin position="123"/>
        <end position="151"/>
    </location>
</feature>
<evidence type="ECO:0000313" key="11">
    <source>
        <dbReference type="Proteomes" id="UP000188354"/>
    </source>
</evidence>
<keyword evidence="5" id="KW-0325">Glycoprotein</keyword>
<dbReference type="GO" id="GO:0009055">
    <property type="term" value="F:electron transfer activity"/>
    <property type="evidence" value="ECO:0007669"/>
    <property type="project" value="InterPro"/>
</dbReference>